<reference evidence="4" key="1">
    <citation type="journal article" date="2014" name="Front. Microbiol.">
        <title>High frequency of phylogenetically diverse reductive dehalogenase-homologous genes in deep subseafloor sedimentary metagenomes.</title>
        <authorList>
            <person name="Kawai M."/>
            <person name="Futagami T."/>
            <person name="Toyoda A."/>
            <person name="Takaki Y."/>
            <person name="Nishi S."/>
            <person name="Hori S."/>
            <person name="Arai W."/>
            <person name="Tsubouchi T."/>
            <person name="Morono Y."/>
            <person name="Uchiyama I."/>
            <person name="Ito T."/>
            <person name="Fujiyama A."/>
            <person name="Inagaki F."/>
            <person name="Takami H."/>
        </authorList>
    </citation>
    <scope>NUCLEOTIDE SEQUENCE</scope>
    <source>
        <strain evidence="4">Expedition CK06-06</strain>
    </source>
</reference>
<feature type="non-terminal residue" evidence="4">
    <location>
        <position position="1"/>
    </location>
</feature>
<feature type="region of interest" description="Disordered" evidence="1">
    <location>
        <begin position="117"/>
        <end position="143"/>
    </location>
</feature>
<evidence type="ECO:0000259" key="3">
    <source>
        <dbReference type="Pfam" id="PF20501"/>
    </source>
</evidence>
<keyword evidence="2" id="KW-0472">Membrane</keyword>
<dbReference type="PANTHER" id="PTHR43373:SF1">
    <property type="entry name" value="NA(+)_H(+) ANTIPORTER SUBUNIT A"/>
    <property type="match status" value="1"/>
</dbReference>
<name>X0W340_9ZZZZ</name>
<proteinExistence type="predicted"/>
<sequence length="143" mass="15522">VVVEIFAVVLLIRTIVYREDTTREFIRDTPHVAFMGAVIMAILFGVYLCFQQMTAFGDPPMNMGLAYVRVAEQAGATNLVTAVLLDFRAYDTLGEATVIFAAVLGCYALLRTKGRTVHGPRSAVPGSGLSTPNRRAETEGPKP</sequence>
<organism evidence="4">
    <name type="scientific">marine sediment metagenome</name>
    <dbReference type="NCBI Taxonomy" id="412755"/>
    <lineage>
        <taxon>unclassified sequences</taxon>
        <taxon>metagenomes</taxon>
        <taxon>ecological metagenomes</taxon>
    </lineage>
</organism>
<evidence type="ECO:0000313" key="4">
    <source>
        <dbReference type="EMBL" id="GAG07151.1"/>
    </source>
</evidence>
<keyword evidence="2" id="KW-1133">Transmembrane helix</keyword>
<evidence type="ECO:0000256" key="2">
    <source>
        <dbReference type="SAM" id="Phobius"/>
    </source>
</evidence>
<dbReference type="Pfam" id="PF20501">
    <property type="entry name" value="MbhE"/>
    <property type="match status" value="1"/>
</dbReference>
<keyword evidence="2" id="KW-0812">Transmembrane</keyword>
<feature type="transmembrane region" description="Helical" evidence="2">
    <location>
        <begin position="32"/>
        <end position="53"/>
    </location>
</feature>
<dbReference type="AlphaFoldDB" id="X0W340"/>
<dbReference type="InterPro" id="IPR046806">
    <property type="entry name" value="MrpA_C/MbhE"/>
</dbReference>
<accession>X0W340</accession>
<comment type="caution">
    <text evidence="4">The sequence shown here is derived from an EMBL/GenBank/DDBJ whole genome shotgun (WGS) entry which is preliminary data.</text>
</comment>
<dbReference type="InterPro" id="IPR050616">
    <property type="entry name" value="CPA3_Na-H_Antiporter_A"/>
</dbReference>
<feature type="compositionally biased region" description="Basic and acidic residues" evidence="1">
    <location>
        <begin position="134"/>
        <end position="143"/>
    </location>
</feature>
<dbReference type="EMBL" id="BARS01025701">
    <property type="protein sequence ID" value="GAG07151.1"/>
    <property type="molecule type" value="Genomic_DNA"/>
</dbReference>
<feature type="transmembrane region" description="Helical" evidence="2">
    <location>
        <begin position="93"/>
        <end position="110"/>
    </location>
</feature>
<dbReference type="PANTHER" id="PTHR43373">
    <property type="entry name" value="NA(+)/H(+) ANTIPORTER SUBUNIT"/>
    <property type="match status" value="1"/>
</dbReference>
<protein>
    <recommendedName>
        <fullName evidence="3">MrpA C-terminal/MbhE domain-containing protein</fullName>
    </recommendedName>
</protein>
<feature type="domain" description="MrpA C-terminal/MbhE" evidence="3">
    <location>
        <begin position="48"/>
        <end position="112"/>
    </location>
</feature>
<gene>
    <name evidence="4" type="ORF">S01H1_40576</name>
</gene>
<evidence type="ECO:0000256" key="1">
    <source>
        <dbReference type="SAM" id="MobiDB-lite"/>
    </source>
</evidence>